<dbReference type="EMBL" id="BAABLK010000022">
    <property type="protein sequence ID" value="GAA5226505.1"/>
    <property type="molecule type" value="Genomic_DNA"/>
</dbReference>
<protein>
    <recommendedName>
        <fullName evidence="4 9">N-(5'-phosphoribosyl)anthranilate isomerase</fullName>
        <shortName evidence="9">PRAI</shortName>
        <ecNumber evidence="3 9">5.3.1.24</ecNumber>
    </recommendedName>
</protein>
<evidence type="ECO:0000256" key="1">
    <source>
        <dbReference type="ARBA" id="ARBA00001164"/>
    </source>
</evidence>
<dbReference type="InterPro" id="IPR011060">
    <property type="entry name" value="RibuloseP-bd_barrel"/>
</dbReference>
<evidence type="ECO:0000313" key="11">
    <source>
        <dbReference type="EMBL" id="GAA5226505.1"/>
    </source>
</evidence>
<comment type="pathway">
    <text evidence="2 9">Amino-acid biosynthesis; L-tryptophan biosynthesis; L-tryptophan from chorismate: step 3/5.</text>
</comment>
<accession>A0ABP9TM45</accession>
<dbReference type="Pfam" id="PF00697">
    <property type="entry name" value="PRAI"/>
    <property type="match status" value="1"/>
</dbReference>
<dbReference type="EC" id="5.3.1.24" evidence="3 9"/>
<keyword evidence="7 9" id="KW-0057">Aromatic amino acid biosynthesis</keyword>
<dbReference type="Gene3D" id="3.20.20.70">
    <property type="entry name" value="Aldolase class I"/>
    <property type="match status" value="1"/>
</dbReference>
<comment type="similarity">
    <text evidence="9">Belongs to the TrpF family.</text>
</comment>
<dbReference type="CDD" id="cd00405">
    <property type="entry name" value="PRAI"/>
    <property type="match status" value="1"/>
</dbReference>
<proteinExistence type="inferred from homology"/>
<dbReference type="InterPro" id="IPR013785">
    <property type="entry name" value="Aldolase_TIM"/>
</dbReference>
<dbReference type="PANTHER" id="PTHR42894:SF1">
    <property type="entry name" value="N-(5'-PHOSPHORIBOSYL)ANTHRANILATE ISOMERASE"/>
    <property type="match status" value="1"/>
</dbReference>
<feature type="domain" description="N-(5'phosphoribosyl) anthranilate isomerase (PRAI)" evidence="10">
    <location>
        <begin position="6"/>
        <end position="201"/>
    </location>
</feature>
<sequence length="211" mass="22112">MDGLYVKICGLSAPETLAAAVDAGANAVGFVFAPGSPRTVAPELAKALVANVPARVETVGVFRNQPLETVIDMARRSGVGTVQFHGDEPYSDVEALHAEGFKSLRAFSLEGYRALAESERVRWELERILLDAIEPGAGLTFDTSELLASPPTGPWILAGGLNPVNVGGLVHRLAPAGVDVSSGVESSRGTKDVGLIREFVAAARSEPNTHV</sequence>
<reference evidence="12" key="1">
    <citation type="journal article" date="2019" name="Int. J. Syst. Evol. Microbiol.">
        <title>The Global Catalogue of Microorganisms (GCM) 10K type strain sequencing project: providing services to taxonomists for standard genome sequencing and annotation.</title>
        <authorList>
            <consortium name="The Broad Institute Genomics Platform"/>
            <consortium name="The Broad Institute Genome Sequencing Center for Infectious Disease"/>
            <person name="Wu L."/>
            <person name="Ma J."/>
        </authorList>
    </citation>
    <scope>NUCLEOTIDE SEQUENCE [LARGE SCALE GENOMIC DNA]</scope>
    <source>
        <strain evidence="12">JCM 18952</strain>
    </source>
</reference>
<dbReference type="SUPFAM" id="SSF51366">
    <property type="entry name" value="Ribulose-phoshate binding barrel"/>
    <property type="match status" value="1"/>
</dbReference>
<evidence type="ECO:0000259" key="10">
    <source>
        <dbReference type="Pfam" id="PF00697"/>
    </source>
</evidence>
<dbReference type="Proteomes" id="UP001501257">
    <property type="component" value="Unassembled WGS sequence"/>
</dbReference>
<evidence type="ECO:0000256" key="7">
    <source>
        <dbReference type="ARBA" id="ARBA00023141"/>
    </source>
</evidence>
<comment type="caution">
    <text evidence="11">The sequence shown here is derived from an EMBL/GenBank/DDBJ whole genome shotgun (WGS) entry which is preliminary data.</text>
</comment>
<evidence type="ECO:0000256" key="5">
    <source>
        <dbReference type="ARBA" id="ARBA00022605"/>
    </source>
</evidence>
<evidence type="ECO:0000256" key="6">
    <source>
        <dbReference type="ARBA" id="ARBA00022822"/>
    </source>
</evidence>
<comment type="catalytic activity">
    <reaction evidence="1 9">
        <text>N-(5-phospho-beta-D-ribosyl)anthranilate = 1-(2-carboxyphenylamino)-1-deoxy-D-ribulose 5-phosphate</text>
        <dbReference type="Rhea" id="RHEA:21540"/>
        <dbReference type="ChEBI" id="CHEBI:18277"/>
        <dbReference type="ChEBI" id="CHEBI:58613"/>
        <dbReference type="EC" id="5.3.1.24"/>
    </reaction>
</comment>
<gene>
    <name evidence="9" type="primary">trpF</name>
    <name evidence="11" type="ORF">GCM10025778_10380</name>
</gene>
<evidence type="ECO:0000256" key="8">
    <source>
        <dbReference type="ARBA" id="ARBA00023235"/>
    </source>
</evidence>
<keyword evidence="6 9" id="KW-0822">Tryptophan biosynthesis</keyword>
<evidence type="ECO:0000256" key="4">
    <source>
        <dbReference type="ARBA" id="ARBA00022272"/>
    </source>
</evidence>
<dbReference type="PANTHER" id="PTHR42894">
    <property type="entry name" value="N-(5'-PHOSPHORIBOSYL)ANTHRANILATE ISOMERASE"/>
    <property type="match status" value="1"/>
</dbReference>
<evidence type="ECO:0000256" key="2">
    <source>
        <dbReference type="ARBA" id="ARBA00004664"/>
    </source>
</evidence>
<dbReference type="InterPro" id="IPR044643">
    <property type="entry name" value="TrpF_fam"/>
</dbReference>
<keyword evidence="5 9" id="KW-0028">Amino-acid biosynthesis</keyword>
<dbReference type="GO" id="GO:0016853">
    <property type="term" value="F:isomerase activity"/>
    <property type="evidence" value="ECO:0007669"/>
    <property type="project" value="UniProtKB-KW"/>
</dbReference>
<evidence type="ECO:0000313" key="12">
    <source>
        <dbReference type="Proteomes" id="UP001501257"/>
    </source>
</evidence>
<name>A0ABP9TM45_9MICC</name>
<dbReference type="InterPro" id="IPR001240">
    <property type="entry name" value="PRAI_dom"/>
</dbReference>
<evidence type="ECO:0000256" key="9">
    <source>
        <dbReference type="HAMAP-Rule" id="MF_00135"/>
    </source>
</evidence>
<organism evidence="11 12">
    <name type="scientific">Paeniglutamicibacter antarcticus</name>
    <dbReference type="NCBI Taxonomy" id="494023"/>
    <lineage>
        <taxon>Bacteria</taxon>
        <taxon>Bacillati</taxon>
        <taxon>Actinomycetota</taxon>
        <taxon>Actinomycetes</taxon>
        <taxon>Micrococcales</taxon>
        <taxon>Micrococcaceae</taxon>
        <taxon>Paeniglutamicibacter</taxon>
    </lineage>
</organism>
<evidence type="ECO:0000256" key="3">
    <source>
        <dbReference type="ARBA" id="ARBA00012572"/>
    </source>
</evidence>
<dbReference type="RefSeq" id="WP_210099572.1">
    <property type="nucleotide sequence ID" value="NZ_BAABLK010000022.1"/>
</dbReference>
<keyword evidence="12" id="KW-1185">Reference proteome</keyword>
<keyword evidence="8 9" id="KW-0413">Isomerase</keyword>
<dbReference type="HAMAP" id="MF_00135">
    <property type="entry name" value="PRAI"/>
    <property type="match status" value="1"/>
</dbReference>